<keyword evidence="3" id="KW-1185">Reference proteome</keyword>
<protein>
    <submittedName>
        <fullName evidence="2">Uncharacterized protein</fullName>
    </submittedName>
</protein>
<comment type="caution">
    <text evidence="2">The sequence shown here is derived from an EMBL/GenBank/DDBJ whole genome shotgun (WGS) entry which is preliminary data.</text>
</comment>
<gene>
    <name evidence="2" type="primary">Cnig_chr_II.g6688</name>
    <name evidence="2" type="ORF">B9Z55_006688</name>
</gene>
<organism evidence="2 3">
    <name type="scientific">Caenorhabditis nigoni</name>
    <dbReference type="NCBI Taxonomy" id="1611254"/>
    <lineage>
        <taxon>Eukaryota</taxon>
        <taxon>Metazoa</taxon>
        <taxon>Ecdysozoa</taxon>
        <taxon>Nematoda</taxon>
        <taxon>Chromadorea</taxon>
        <taxon>Rhabditida</taxon>
        <taxon>Rhabditina</taxon>
        <taxon>Rhabditomorpha</taxon>
        <taxon>Rhabditoidea</taxon>
        <taxon>Rhabditidae</taxon>
        <taxon>Peloderinae</taxon>
        <taxon>Caenorhabditis</taxon>
    </lineage>
</organism>
<name>A0A2G5V6B0_9PELO</name>
<evidence type="ECO:0000313" key="3">
    <source>
        <dbReference type="Proteomes" id="UP000230233"/>
    </source>
</evidence>
<feature type="compositionally biased region" description="Polar residues" evidence="1">
    <location>
        <begin position="97"/>
        <end position="111"/>
    </location>
</feature>
<dbReference type="AlphaFoldDB" id="A0A2G5V6B0"/>
<sequence length="160" mass="18522">MTSRMNNILLQQISRFSGSVKFIRDTIPQTFPKLSNNERHHPKGGHKNWKNKVDDYGPEMHGHRQQVFSVSTTDTGKRTPKNGQRKTENGKRKTDYRQQTTFFNEATGTDNGESKTAEHRTMDNGLLSESYFHQPTTSRRIIAEEGKARKRSKETRNNKK</sequence>
<evidence type="ECO:0000313" key="2">
    <source>
        <dbReference type="EMBL" id="PIC47282.1"/>
    </source>
</evidence>
<dbReference type="EMBL" id="PDUG01000002">
    <property type="protein sequence ID" value="PIC47282.1"/>
    <property type="molecule type" value="Genomic_DNA"/>
</dbReference>
<feature type="region of interest" description="Disordered" evidence="1">
    <location>
        <begin position="31"/>
        <end position="160"/>
    </location>
</feature>
<dbReference type="Proteomes" id="UP000230233">
    <property type="component" value="Chromosome II"/>
</dbReference>
<reference evidence="3" key="1">
    <citation type="submission" date="2017-10" db="EMBL/GenBank/DDBJ databases">
        <title>Rapid genome shrinkage in a self-fertile nematode reveals novel sperm competition proteins.</title>
        <authorList>
            <person name="Yin D."/>
            <person name="Schwarz E.M."/>
            <person name="Thomas C.G."/>
            <person name="Felde R.L."/>
            <person name="Korf I.F."/>
            <person name="Cutter A.D."/>
            <person name="Schartner C.M."/>
            <person name="Ralston E.J."/>
            <person name="Meyer B.J."/>
            <person name="Haag E.S."/>
        </authorList>
    </citation>
    <scope>NUCLEOTIDE SEQUENCE [LARGE SCALE GENOMIC DNA]</scope>
    <source>
        <strain evidence="3">JU1422</strain>
    </source>
</reference>
<feature type="compositionally biased region" description="Basic residues" evidence="1">
    <location>
        <begin position="40"/>
        <end position="50"/>
    </location>
</feature>
<feature type="compositionally biased region" description="Basic and acidic residues" evidence="1">
    <location>
        <begin position="51"/>
        <end position="62"/>
    </location>
</feature>
<proteinExistence type="predicted"/>
<evidence type="ECO:0000256" key="1">
    <source>
        <dbReference type="SAM" id="MobiDB-lite"/>
    </source>
</evidence>
<accession>A0A2G5V6B0</accession>
<feature type="compositionally biased region" description="Basic and acidic residues" evidence="1">
    <location>
        <begin position="85"/>
        <end position="96"/>
    </location>
</feature>
<feature type="compositionally biased region" description="Basic and acidic residues" evidence="1">
    <location>
        <begin position="112"/>
        <end position="122"/>
    </location>
</feature>